<evidence type="ECO:0000256" key="4">
    <source>
        <dbReference type="ARBA" id="ARBA00022432"/>
    </source>
</evidence>
<reference evidence="10" key="1">
    <citation type="submission" date="2021-01" db="EMBL/GenBank/DDBJ databases">
        <authorList>
            <person name="Corre E."/>
            <person name="Pelletier E."/>
            <person name="Niang G."/>
            <person name="Scheremetjew M."/>
            <person name="Finn R."/>
            <person name="Kale V."/>
            <person name="Holt S."/>
            <person name="Cochrane G."/>
            <person name="Meng A."/>
            <person name="Brown T."/>
            <person name="Cohen L."/>
        </authorList>
    </citation>
    <scope>NUCLEOTIDE SEQUENCE</scope>
    <source>
        <strain evidence="10">CCMP1756</strain>
    </source>
</reference>
<dbReference type="PANTHER" id="PTHR11469:SF1">
    <property type="entry name" value="GLUCOSE-6-PHOSPHATE ISOMERASE"/>
    <property type="match status" value="1"/>
</dbReference>
<dbReference type="GO" id="GO:0048029">
    <property type="term" value="F:monosaccharide binding"/>
    <property type="evidence" value="ECO:0007669"/>
    <property type="project" value="TreeGrafter"/>
</dbReference>
<name>A0A7S4EAS2_9STRA</name>
<dbReference type="Proteomes" id="UP000789595">
    <property type="component" value="Unassembled WGS sequence"/>
</dbReference>
<accession>A0A7S4EAS2</accession>
<evidence type="ECO:0000313" key="11">
    <source>
        <dbReference type="EMBL" id="CAH0368209.1"/>
    </source>
</evidence>
<dbReference type="InterPro" id="IPR001672">
    <property type="entry name" value="G6P_Isomerase"/>
</dbReference>
<proteinExistence type="inferred from homology"/>
<dbReference type="SUPFAM" id="SSF53697">
    <property type="entry name" value="SIS domain"/>
    <property type="match status" value="1"/>
</dbReference>
<keyword evidence="5 8" id="KW-0324">Glycolysis</keyword>
<evidence type="ECO:0000313" key="12">
    <source>
        <dbReference type="Proteomes" id="UP000789595"/>
    </source>
</evidence>
<dbReference type="InterPro" id="IPR035482">
    <property type="entry name" value="SIS_PGI_2"/>
</dbReference>
<organism evidence="10">
    <name type="scientific">Pelagomonas calceolata</name>
    <dbReference type="NCBI Taxonomy" id="35677"/>
    <lineage>
        <taxon>Eukaryota</taxon>
        <taxon>Sar</taxon>
        <taxon>Stramenopiles</taxon>
        <taxon>Ochrophyta</taxon>
        <taxon>Pelagophyceae</taxon>
        <taxon>Pelagomonadales</taxon>
        <taxon>Pelagomonadaceae</taxon>
        <taxon>Pelagomonas</taxon>
    </lineage>
</organism>
<dbReference type="GO" id="GO:0097367">
    <property type="term" value="F:carbohydrate derivative binding"/>
    <property type="evidence" value="ECO:0007669"/>
    <property type="project" value="InterPro"/>
</dbReference>
<dbReference type="UniPathway" id="UPA00109">
    <property type="reaction ID" value="UER00181"/>
</dbReference>
<reference evidence="11" key="2">
    <citation type="submission" date="2021-11" db="EMBL/GenBank/DDBJ databases">
        <authorList>
            <consortium name="Genoscope - CEA"/>
            <person name="William W."/>
        </authorList>
    </citation>
    <scope>NUCLEOTIDE SEQUENCE</scope>
</reference>
<keyword evidence="4 8" id="KW-0312">Gluconeogenesis</keyword>
<comment type="pathway">
    <text evidence="1 8">Carbohydrate degradation; glycolysis; D-glyceraldehyde 3-phosphate and glycerone phosphate from D-glucose: step 2/4.</text>
</comment>
<dbReference type="GO" id="GO:0051156">
    <property type="term" value="P:glucose 6-phosphate metabolic process"/>
    <property type="evidence" value="ECO:0007669"/>
    <property type="project" value="TreeGrafter"/>
</dbReference>
<dbReference type="PANTHER" id="PTHR11469">
    <property type="entry name" value="GLUCOSE-6-PHOSPHATE ISOMERASE"/>
    <property type="match status" value="1"/>
</dbReference>
<dbReference type="GO" id="GO:0005829">
    <property type="term" value="C:cytosol"/>
    <property type="evidence" value="ECO:0007669"/>
    <property type="project" value="TreeGrafter"/>
</dbReference>
<dbReference type="GO" id="GO:0006094">
    <property type="term" value="P:gluconeogenesis"/>
    <property type="evidence" value="ECO:0007669"/>
    <property type="project" value="UniProtKB-KW"/>
</dbReference>
<dbReference type="Pfam" id="PF00342">
    <property type="entry name" value="PGI"/>
    <property type="match status" value="1"/>
</dbReference>
<gene>
    <name evidence="10" type="ORF">PCAL00307_LOCUS16033</name>
    <name evidence="11" type="ORF">PECAL_2P12660</name>
</gene>
<dbReference type="EMBL" id="HBIW01018621">
    <property type="protein sequence ID" value="CAE0700597.1"/>
    <property type="molecule type" value="Transcribed_RNA"/>
</dbReference>
<dbReference type="EMBL" id="CAKKNE010000002">
    <property type="protein sequence ID" value="CAH0368209.1"/>
    <property type="molecule type" value="Genomic_DNA"/>
</dbReference>
<dbReference type="PROSITE" id="PS00765">
    <property type="entry name" value="P_GLUCOSE_ISOMERASE_1"/>
    <property type="match status" value="1"/>
</dbReference>
<dbReference type="CDD" id="cd05015">
    <property type="entry name" value="SIS_PGI_1"/>
    <property type="match status" value="1"/>
</dbReference>
<dbReference type="OrthoDB" id="5831190at2759"/>
<dbReference type="EC" id="5.3.1.9" evidence="3 8"/>
<dbReference type="NCBIfam" id="NF001211">
    <property type="entry name" value="PRK00179.1"/>
    <property type="match status" value="1"/>
</dbReference>
<sequence>MRRVVALSLIAAAAVALAPSPLRIRDRLAAGVRRPAAKDYYAFRRENDETVLDRTDEETEVEADDAEAPLVRGQSLYHERHKKEIEDGILSHLTELGLTLKEAAEALMGGHDDDVVAFSETGEYRDLQKHARAMEQEHLRELLEDPQRFKAMSLEAKHCGVFLDWTRQKVSEGTMAKLFELARTMDVPAKIKQMQNGERINTSERRAVLHTALRARRGDAHHDVSENVARYTSMLEEAVPIDDAIKASCDVRDRLLAFVDDVRNGRVRSVRGEPFESVVVVGIGGSYLGPEFVTQATAGEKAPAEDGRRVDVRFVANVDPVAFDVATEGLDATKTLAIVVSKSWTTAETLRNAQKVRRWIVDGCVEKDARLSEPQIVRAHFVACASRTASAEVEAWGVDSDARLFEFWNWVGGRYSSTSSAGVLPLALARGSTAARAFLDGARAMDEHFFAEPLETNVPVVMALLGIWNVNFLGLGARAVVPYSEALARFAAHVQQLEMESHGKSVTIDGRPLDFVTGEIVIGEPGTNAQHSFFQLLHQGQAVPTDFIGFLRPDDATSDLAGHDELMSNFFAQPDALAVGRAFEDVLGDAMGADGGDLENCPHRTLSGDRPSLTLLLDKLDAFHVGALLSLYEHRCAVQGFVWDINSFDQWGVQLGKDLAGDVRANIRGEAGAPRMNPSTAALLERYRVATRAAPP</sequence>
<keyword evidence="6 8" id="KW-0413">Isomerase</keyword>
<dbReference type="PROSITE" id="PS51463">
    <property type="entry name" value="P_GLUCOSE_ISOMERASE_3"/>
    <property type="match status" value="1"/>
</dbReference>
<dbReference type="HAMAP" id="MF_00473">
    <property type="entry name" value="G6P_isomerase"/>
    <property type="match status" value="1"/>
</dbReference>
<evidence type="ECO:0000256" key="6">
    <source>
        <dbReference type="ARBA" id="ARBA00023235"/>
    </source>
</evidence>
<dbReference type="PRINTS" id="PR00662">
    <property type="entry name" value="G6PISOMERASE"/>
</dbReference>
<evidence type="ECO:0000256" key="2">
    <source>
        <dbReference type="ARBA" id="ARBA00006604"/>
    </source>
</evidence>
<evidence type="ECO:0000313" key="10">
    <source>
        <dbReference type="EMBL" id="CAE0700597.1"/>
    </source>
</evidence>
<dbReference type="GO" id="GO:0004347">
    <property type="term" value="F:glucose-6-phosphate isomerase activity"/>
    <property type="evidence" value="ECO:0007669"/>
    <property type="project" value="UniProtKB-EC"/>
</dbReference>
<feature type="signal peptide" evidence="9">
    <location>
        <begin position="1"/>
        <end position="16"/>
    </location>
</feature>
<dbReference type="InterPro" id="IPR046348">
    <property type="entry name" value="SIS_dom_sf"/>
</dbReference>
<dbReference type="InterPro" id="IPR018189">
    <property type="entry name" value="Phosphoglucose_isomerase_CS"/>
</dbReference>
<evidence type="ECO:0000256" key="3">
    <source>
        <dbReference type="ARBA" id="ARBA00011952"/>
    </source>
</evidence>
<evidence type="ECO:0000256" key="5">
    <source>
        <dbReference type="ARBA" id="ARBA00023152"/>
    </source>
</evidence>
<evidence type="ECO:0000256" key="1">
    <source>
        <dbReference type="ARBA" id="ARBA00004926"/>
    </source>
</evidence>
<comment type="similarity">
    <text evidence="2 8">Belongs to the GPI family.</text>
</comment>
<feature type="chain" id="PRO_5035594074" description="Glucose-6-phosphate isomerase" evidence="9">
    <location>
        <begin position="17"/>
        <end position="696"/>
    </location>
</feature>
<dbReference type="InterPro" id="IPR035476">
    <property type="entry name" value="SIS_PGI_1"/>
</dbReference>
<evidence type="ECO:0000256" key="8">
    <source>
        <dbReference type="RuleBase" id="RU000612"/>
    </source>
</evidence>
<protein>
    <recommendedName>
        <fullName evidence="3 8">Glucose-6-phosphate isomerase</fullName>
        <ecNumber evidence="3 8">5.3.1.9</ecNumber>
    </recommendedName>
</protein>
<dbReference type="GO" id="GO:0006096">
    <property type="term" value="P:glycolytic process"/>
    <property type="evidence" value="ECO:0007669"/>
    <property type="project" value="UniProtKB-UniPathway"/>
</dbReference>
<evidence type="ECO:0000256" key="9">
    <source>
        <dbReference type="SAM" id="SignalP"/>
    </source>
</evidence>
<keyword evidence="12" id="KW-1185">Reference proteome</keyword>
<dbReference type="CDD" id="cd05016">
    <property type="entry name" value="SIS_PGI_2"/>
    <property type="match status" value="1"/>
</dbReference>
<dbReference type="AlphaFoldDB" id="A0A7S4EAS2"/>
<comment type="catalytic activity">
    <reaction evidence="7 8">
        <text>alpha-D-glucose 6-phosphate = beta-D-fructose 6-phosphate</text>
        <dbReference type="Rhea" id="RHEA:11816"/>
        <dbReference type="ChEBI" id="CHEBI:57634"/>
        <dbReference type="ChEBI" id="CHEBI:58225"/>
        <dbReference type="EC" id="5.3.1.9"/>
    </reaction>
</comment>
<dbReference type="Gene3D" id="3.40.50.10490">
    <property type="entry name" value="Glucose-6-phosphate isomerase like protein, domain 1"/>
    <property type="match status" value="2"/>
</dbReference>
<dbReference type="InterPro" id="IPR023096">
    <property type="entry name" value="G6P_Isomerase_C"/>
</dbReference>
<dbReference type="PROSITE" id="PS00174">
    <property type="entry name" value="P_GLUCOSE_ISOMERASE_2"/>
    <property type="match status" value="1"/>
</dbReference>
<dbReference type="Gene3D" id="1.10.1390.10">
    <property type="match status" value="1"/>
</dbReference>
<keyword evidence="9" id="KW-0732">Signal</keyword>
<evidence type="ECO:0000256" key="7">
    <source>
        <dbReference type="ARBA" id="ARBA00029321"/>
    </source>
</evidence>